<dbReference type="SUPFAM" id="SSF51735">
    <property type="entry name" value="NAD(P)-binding Rossmann-fold domains"/>
    <property type="match status" value="1"/>
</dbReference>
<evidence type="ECO:0000256" key="2">
    <source>
        <dbReference type="ARBA" id="ARBA00023445"/>
    </source>
</evidence>
<keyword evidence="3" id="KW-0812">Transmembrane</keyword>
<dbReference type="FunFam" id="3.40.50.720:FF:000336">
    <property type="entry name" value="Aldehyde reductase"/>
    <property type="match status" value="1"/>
</dbReference>
<dbReference type="EMBL" id="DF933811">
    <property type="protein sequence ID" value="GAM35101.1"/>
    <property type="molecule type" value="Genomic_DNA"/>
</dbReference>
<evidence type="ECO:0000313" key="5">
    <source>
        <dbReference type="EMBL" id="GAM35101.1"/>
    </source>
</evidence>
<sequence length="355" mass="38460">MSEKPLVLVTGGTGFLAVWVIASLFQQGFRVRTTVRSLRRAEEIKKELRQAAINEEQISSLEIVQADLLNDDGWADAMKGASFVQHVASPFPDGLPKHEDDLIIPAREGTLRVLRSARDAGTVSRVVLTSSAAAIEGGHSHATSESNPYTEKDWTNLNSNQVQAYAKSKTLAERAAWDFIDKEEKEGGKLQLTVINPVLIMGPALGTNASTSLRTVSELLEGNTPGLARVSYGLVDVRDCANLHVLAMTHPAAKGERFLCVGEGCASLLDIAKTLKKNFGPKASKVPTIVLPNLLIRGVAIFLPVARLILPDLGLEKTYSNAKAKEVLGWTWQYSNEQAVTASAESMFKFGLIKV</sequence>
<feature type="domain" description="NAD-dependent epimerase/dehydratase" evidence="4">
    <location>
        <begin position="7"/>
        <end position="256"/>
    </location>
</feature>
<keyword evidence="3" id="KW-1133">Transmembrane helix</keyword>
<dbReference type="CDD" id="cd05227">
    <property type="entry name" value="AR_SDR_e"/>
    <property type="match status" value="1"/>
</dbReference>
<comment type="caution">
    <text evidence="5">The sequence shown here is derived from an EMBL/GenBank/DDBJ whole genome shotgun (WGS) entry which is preliminary data.</text>
</comment>
<name>A0A6V8H1B7_TALPI</name>
<dbReference type="GO" id="GO:0016616">
    <property type="term" value="F:oxidoreductase activity, acting on the CH-OH group of donors, NAD or NADP as acceptor"/>
    <property type="evidence" value="ECO:0007669"/>
    <property type="project" value="TreeGrafter"/>
</dbReference>
<evidence type="ECO:0000256" key="3">
    <source>
        <dbReference type="SAM" id="Phobius"/>
    </source>
</evidence>
<reference evidence="6" key="1">
    <citation type="journal article" date="2015" name="Genome Announc.">
        <title>Draft genome sequence of Talaromyces cellulolyticus strain Y-94, a source of lignocellulosic biomass-degrading enzymes.</title>
        <authorList>
            <person name="Fujii T."/>
            <person name="Koike H."/>
            <person name="Sawayama S."/>
            <person name="Yano S."/>
            <person name="Inoue H."/>
        </authorList>
    </citation>
    <scope>NUCLEOTIDE SEQUENCE [LARGE SCALE GENOMIC DNA]</scope>
    <source>
        <strain evidence="6">Y-94</strain>
    </source>
</reference>
<dbReference type="AlphaFoldDB" id="A0A6V8H1B7"/>
<dbReference type="InterPro" id="IPR036291">
    <property type="entry name" value="NAD(P)-bd_dom_sf"/>
</dbReference>
<keyword evidence="1" id="KW-0560">Oxidoreductase</keyword>
<dbReference type="PANTHER" id="PTHR10366">
    <property type="entry name" value="NAD DEPENDENT EPIMERASE/DEHYDRATASE"/>
    <property type="match status" value="1"/>
</dbReference>
<dbReference type="Gene3D" id="3.40.50.720">
    <property type="entry name" value="NAD(P)-binding Rossmann-like Domain"/>
    <property type="match status" value="1"/>
</dbReference>
<dbReference type="Pfam" id="PF01370">
    <property type="entry name" value="Epimerase"/>
    <property type="match status" value="1"/>
</dbReference>
<accession>A0A6V8H1B7</accession>
<organism evidence="5 6">
    <name type="scientific">Talaromyces pinophilus</name>
    <name type="common">Penicillium pinophilum</name>
    <dbReference type="NCBI Taxonomy" id="128442"/>
    <lineage>
        <taxon>Eukaryota</taxon>
        <taxon>Fungi</taxon>
        <taxon>Dikarya</taxon>
        <taxon>Ascomycota</taxon>
        <taxon>Pezizomycotina</taxon>
        <taxon>Eurotiomycetes</taxon>
        <taxon>Eurotiomycetidae</taxon>
        <taxon>Eurotiales</taxon>
        <taxon>Trichocomaceae</taxon>
        <taxon>Talaromyces</taxon>
        <taxon>Talaromyces sect. Talaromyces</taxon>
    </lineage>
</organism>
<proteinExistence type="inferred from homology"/>
<keyword evidence="3" id="KW-0472">Membrane</keyword>
<dbReference type="InterPro" id="IPR001509">
    <property type="entry name" value="Epimerase_deHydtase"/>
</dbReference>
<dbReference type="InterPro" id="IPR050425">
    <property type="entry name" value="NAD(P)_dehydrat-like"/>
</dbReference>
<evidence type="ECO:0000256" key="1">
    <source>
        <dbReference type="ARBA" id="ARBA00023002"/>
    </source>
</evidence>
<gene>
    <name evidence="5" type="ORF">TCE0_015r03141</name>
</gene>
<dbReference type="PANTHER" id="PTHR10366:SF564">
    <property type="entry name" value="STEROL-4-ALPHA-CARBOXYLATE 3-DEHYDROGENASE, DECARBOXYLATING"/>
    <property type="match status" value="1"/>
</dbReference>
<evidence type="ECO:0000259" key="4">
    <source>
        <dbReference type="Pfam" id="PF01370"/>
    </source>
</evidence>
<dbReference type="Proteomes" id="UP000053095">
    <property type="component" value="Unassembled WGS sequence"/>
</dbReference>
<keyword evidence="6" id="KW-1185">Reference proteome</keyword>
<comment type="similarity">
    <text evidence="2">Belongs to the NAD(P)-dependent epimerase/dehydratase family. Dihydroflavonol-4-reductase subfamily.</text>
</comment>
<evidence type="ECO:0000313" key="6">
    <source>
        <dbReference type="Proteomes" id="UP000053095"/>
    </source>
</evidence>
<feature type="transmembrane region" description="Helical" evidence="3">
    <location>
        <begin position="6"/>
        <end position="25"/>
    </location>
</feature>
<protein>
    <submittedName>
        <fullName evidence="5">NAD-dependent epimerase/dehydratase</fullName>
    </submittedName>
</protein>